<accession>A0A8X6HGG1</accession>
<gene>
    <name evidence="1" type="ORF">TNCT_217241</name>
</gene>
<sequence>MINYSGPNWIFSALIELDVKMWVRMNEIVSIVYHIYITFTYQTEQTSINRRRVVDLFISIPVHCLGTRRRKETCPFPSTTKINCLGDIVSRV</sequence>
<evidence type="ECO:0000313" key="2">
    <source>
        <dbReference type="Proteomes" id="UP000887116"/>
    </source>
</evidence>
<protein>
    <submittedName>
        <fullName evidence="1">Uncharacterized protein</fullName>
    </submittedName>
</protein>
<dbReference type="EMBL" id="BMAO01038073">
    <property type="protein sequence ID" value="GFR22413.1"/>
    <property type="molecule type" value="Genomic_DNA"/>
</dbReference>
<evidence type="ECO:0000313" key="1">
    <source>
        <dbReference type="EMBL" id="GFR22413.1"/>
    </source>
</evidence>
<reference evidence="1" key="1">
    <citation type="submission" date="2020-07" db="EMBL/GenBank/DDBJ databases">
        <title>Multicomponent nature underlies the extraordinary mechanical properties of spider dragline silk.</title>
        <authorList>
            <person name="Kono N."/>
            <person name="Nakamura H."/>
            <person name="Mori M."/>
            <person name="Yoshida Y."/>
            <person name="Ohtoshi R."/>
            <person name="Malay A.D."/>
            <person name="Moran D.A.P."/>
            <person name="Tomita M."/>
            <person name="Numata K."/>
            <person name="Arakawa K."/>
        </authorList>
    </citation>
    <scope>NUCLEOTIDE SEQUENCE</scope>
</reference>
<dbReference type="Proteomes" id="UP000887116">
    <property type="component" value="Unassembled WGS sequence"/>
</dbReference>
<keyword evidence="2" id="KW-1185">Reference proteome</keyword>
<proteinExistence type="predicted"/>
<name>A0A8X6HGG1_TRICU</name>
<organism evidence="1 2">
    <name type="scientific">Trichonephila clavata</name>
    <name type="common">Joro spider</name>
    <name type="synonym">Nephila clavata</name>
    <dbReference type="NCBI Taxonomy" id="2740835"/>
    <lineage>
        <taxon>Eukaryota</taxon>
        <taxon>Metazoa</taxon>
        <taxon>Ecdysozoa</taxon>
        <taxon>Arthropoda</taxon>
        <taxon>Chelicerata</taxon>
        <taxon>Arachnida</taxon>
        <taxon>Araneae</taxon>
        <taxon>Araneomorphae</taxon>
        <taxon>Entelegynae</taxon>
        <taxon>Araneoidea</taxon>
        <taxon>Nephilidae</taxon>
        <taxon>Trichonephila</taxon>
    </lineage>
</organism>
<comment type="caution">
    <text evidence="1">The sequence shown here is derived from an EMBL/GenBank/DDBJ whole genome shotgun (WGS) entry which is preliminary data.</text>
</comment>
<dbReference type="AlphaFoldDB" id="A0A8X6HGG1"/>